<feature type="coiled-coil region" evidence="1">
    <location>
        <begin position="530"/>
        <end position="560"/>
    </location>
</feature>
<feature type="chain" id="PRO_5043657436" evidence="2">
    <location>
        <begin position="23"/>
        <end position="562"/>
    </location>
</feature>
<keyword evidence="1" id="KW-0175">Coiled coil</keyword>
<keyword evidence="2" id="KW-0732">Signal</keyword>
<accession>A0AAX4J8S7</accession>
<evidence type="ECO:0000313" key="4">
    <source>
        <dbReference type="Proteomes" id="UP001334084"/>
    </source>
</evidence>
<dbReference type="EMBL" id="CP142726">
    <property type="protein sequence ID" value="WUR02384.1"/>
    <property type="molecule type" value="Genomic_DNA"/>
</dbReference>
<sequence>MNISKFLFAIVFVGANHNLLDGIVNEVMYKIEEGDYISLDLKKEYSSVSISPGIVGHIGYSINDIYNDIYPFERDLHGHVFCGKNLLETINEYKRQIAKSYRSKLTDSIILIYNRNELERYIDCAKTYTIRDVIKASIKIHKERHSKKQIHFEYICEKKSYLAEAIKEMVRIRHLTKLNSCIPDSYIKIDKNLANNDHSIRFRINIEDIYYFFEINIRELSNTIIPITIDKNKLEDKVFAKCVCLLEDRNNKFPFIHSNNVIRNLIDENYKLEKNNIDKRYIVDESKRAKLETEKIIDKLHKYFIADKKYTNIDDQGRNEIMNLLIKISALSKIEYYECTELFYFLLENNKQTEFFIRRILENANTGLNTLLTHFLIIIRIIDKNELNIIIEKEKSNASKREEIVQNIINLLHWPGEISYHFLKIVLLIYVEEYMNENDVSKNGFLKTLEDVSTNIGYNGNTKEHNKSREKQDVNLLQVLNFIILKLKEHHEKSLQKIYAIISLLSGSTKTFLLSHKTGKFEMIEKNKIFEEIKLQNLKVEEAIDNIRKKLTEKAQEKKNKK</sequence>
<organism evidence="3 4">
    <name type="scientific">Vairimorpha necatrix</name>
    <dbReference type="NCBI Taxonomy" id="6039"/>
    <lineage>
        <taxon>Eukaryota</taxon>
        <taxon>Fungi</taxon>
        <taxon>Fungi incertae sedis</taxon>
        <taxon>Microsporidia</taxon>
        <taxon>Nosematidae</taxon>
        <taxon>Vairimorpha</taxon>
    </lineage>
</organism>
<evidence type="ECO:0000313" key="3">
    <source>
        <dbReference type="EMBL" id="WUR02384.1"/>
    </source>
</evidence>
<proteinExistence type="predicted"/>
<feature type="signal peptide" evidence="2">
    <location>
        <begin position="1"/>
        <end position="22"/>
    </location>
</feature>
<dbReference type="GeneID" id="90540186"/>
<gene>
    <name evidence="3" type="ORF">VNE69_01322</name>
</gene>
<name>A0AAX4J8S7_9MICR</name>
<evidence type="ECO:0000256" key="1">
    <source>
        <dbReference type="SAM" id="Coils"/>
    </source>
</evidence>
<dbReference type="RefSeq" id="XP_065328529.1">
    <property type="nucleotide sequence ID" value="XM_065472457.1"/>
</dbReference>
<dbReference type="Proteomes" id="UP001334084">
    <property type="component" value="Chromosome 1"/>
</dbReference>
<keyword evidence="4" id="KW-1185">Reference proteome</keyword>
<evidence type="ECO:0000256" key="2">
    <source>
        <dbReference type="SAM" id="SignalP"/>
    </source>
</evidence>
<protein>
    <submittedName>
        <fullName evidence="3">Uncharacterized protein</fullName>
    </submittedName>
</protein>
<dbReference type="AlphaFoldDB" id="A0AAX4J8S7"/>
<reference evidence="3" key="1">
    <citation type="journal article" date="2024" name="BMC Genomics">
        <title>Functional annotation of a divergent genome using sequence and structure-based similarity.</title>
        <authorList>
            <person name="Svedberg D."/>
            <person name="Winiger R.R."/>
            <person name="Berg A."/>
            <person name="Sharma H."/>
            <person name="Tellgren-Roth C."/>
            <person name="Debrunner-Vossbrinck B.A."/>
            <person name="Vossbrinck C.R."/>
            <person name="Barandun J."/>
        </authorList>
    </citation>
    <scope>NUCLEOTIDE SEQUENCE</scope>
    <source>
        <strain evidence="3">Illinois isolate</strain>
    </source>
</reference>
<dbReference type="KEGG" id="vnx:VNE69_01322"/>